<feature type="domain" description="Tyr recombinase" evidence="2">
    <location>
        <begin position="1"/>
        <end position="66"/>
    </location>
</feature>
<comment type="caution">
    <text evidence="3">The sequence shown here is derived from an EMBL/GenBank/DDBJ whole genome shotgun (WGS) entry which is preliminary data.</text>
</comment>
<gene>
    <name evidence="3" type="ORF">HMPREF9455_00853</name>
</gene>
<dbReference type="PROSITE" id="PS51898">
    <property type="entry name" value="TYR_RECOMBINASE"/>
    <property type="match status" value="1"/>
</dbReference>
<evidence type="ECO:0000259" key="2">
    <source>
        <dbReference type="PROSITE" id="PS51898"/>
    </source>
</evidence>
<keyword evidence="4" id="KW-1185">Reference proteome</keyword>
<dbReference type="GO" id="GO:0015074">
    <property type="term" value="P:DNA integration"/>
    <property type="evidence" value="ECO:0007669"/>
    <property type="project" value="InterPro"/>
</dbReference>
<dbReference type="GO" id="GO:0003677">
    <property type="term" value="F:DNA binding"/>
    <property type="evidence" value="ECO:0007669"/>
    <property type="project" value="InterPro"/>
</dbReference>
<protein>
    <recommendedName>
        <fullName evidence="2">Tyr recombinase domain-containing protein</fullName>
    </recommendedName>
</protein>
<dbReference type="HOGENOM" id="CLU_201872_0_0_10"/>
<dbReference type="InterPro" id="IPR002104">
    <property type="entry name" value="Integrase_catalytic"/>
</dbReference>
<dbReference type="Pfam" id="PF00589">
    <property type="entry name" value="Phage_integrase"/>
    <property type="match status" value="1"/>
</dbReference>
<accession>F5IVF3</accession>
<dbReference type="Proteomes" id="UP000004913">
    <property type="component" value="Unassembled WGS sequence"/>
</dbReference>
<dbReference type="GO" id="GO:0006310">
    <property type="term" value="P:DNA recombination"/>
    <property type="evidence" value="ECO:0007669"/>
    <property type="project" value="UniProtKB-KW"/>
</dbReference>
<dbReference type="SUPFAM" id="SSF56349">
    <property type="entry name" value="DNA breaking-rejoining enzymes"/>
    <property type="match status" value="1"/>
</dbReference>
<dbReference type="AlphaFoldDB" id="F5IVF3"/>
<evidence type="ECO:0000313" key="4">
    <source>
        <dbReference type="Proteomes" id="UP000004913"/>
    </source>
</evidence>
<organism evidence="3 4">
    <name type="scientific">Dysgonomonas gadei ATCC BAA-286</name>
    <dbReference type="NCBI Taxonomy" id="742766"/>
    <lineage>
        <taxon>Bacteria</taxon>
        <taxon>Pseudomonadati</taxon>
        <taxon>Bacteroidota</taxon>
        <taxon>Bacteroidia</taxon>
        <taxon>Bacteroidales</taxon>
        <taxon>Dysgonomonadaceae</taxon>
        <taxon>Dysgonomonas</taxon>
    </lineage>
</organism>
<dbReference type="InterPro" id="IPR011010">
    <property type="entry name" value="DNA_brk_join_enz"/>
</dbReference>
<sequence length="69" mass="7923">MFYFLHLHTVLLRLITYVARHSFATILKRSGINVAIISEALGHSDLKTTQIYLDSFENSQIDEAMKNLL</sequence>
<dbReference type="STRING" id="742766.HMPREF9455_00853"/>
<reference evidence="3 4" key="1">
    <citation type="submission" date="2011-04" db="EMBL/GenBank/DDBJ databases">
        <title>The Genome Sequence of Dysgonomonas gadei ATCC BAA-286.</title>
        <authorList>
            <consortium name="The Broad Institute Genome Sequencing Platform"/>
            <person name="Earl A."/>
            <person name="Ward D."/>
            <person name="Feldgarden M."/>
            <person name="Gevers D."/>
            <person name="Pudlo N."/>
            <person name="Martens E."/>
            <person name="Allen-Vercoe E."/>
            <person name="Young S.K."/>
            <person name="Zeng Q."/>
            <person name="Gargeya S."/>
            <person name="Fitzgerald M."/>
            <person name="Haas B."/>
            <person name="Abouelleil A."/>
            <person name="Alvarado L."/>
            <person name="Arachchi H.M."/>
            <person name="Berlin A."/>
            <person name="Brown A."/>
            <person name="Chapman S.B."/>
            <person name="Chen Z."/>
            <person name="Dunbar C."/>
            <person name="Freedman E."/>
            <person name="Gearin G."/>
            <person name="Gellesch M."/>
            <person name="Goldberg J."/>
            <person name="Griggs A."/>
            <person name="Gujja S."/>
            <person name="Heiman D."/>
            <person name="Howarth C."/>
            <person name="Larson L."/>
            <person name="Lui A."/>
            <person name="MacDonald P.J.P."/>
            <person name="Mehta T."/>
            <person name="Montmayeur A."/>
            <person name="Murphy C."/>
            <person name="Neiman D."/>
            <person name="Pearson M."/>
            <person name="Priest M."/>
            <person name="Roberts A."/>
            <person name="Saif S."/>
            <person name="Shea T."/>
            <person name="Shenoy N."/>
            <person name="Sisk P."/>
            <person name="Stolte C."/>
            <person name="Sykes S."/>
            <person name="Yandava C."/>
            <person name="Wortman J."/>
            <person name="Nusbaum C."/>
            <person name="Birren B."/>
        </authorList>
    </citation>
    <scope>NUCLEOTIDE SEQUENCE [LARGE SCALE GENOMIC DNA]</scope>
    <source>
        <strain evidence="3 4">ATCC BAA-286</strain>
    </source>
</reference>
<dbReference type="eggNOG" id="COG4974">
    <property type="taxonomic scope" value="Bacteria"/>
</dbReference>
<dbReference type="InterPro" id="IPR013762">
    <property type="entry name" value="Integrase-like_cat_sf"/>
</dbReference>
<dbReference type="EMBL" id="ADLV01000015">
    <property type="protein sequence ID" value="EGK02603.1"/>
    <property type="molecule type" value="Genomic_DNA"/>
</dbReference>
<dbReference type="Gene3D" id="1.10.443.10">
    <property type="entry name" value="Intergrase catalytic core"/>
    <property type="match status" value="1"/>
</dbReference>
<keyword evidence="1" id="KW-0233">DNA recombination</keyword>
<proteinExistence type="predicted"/>
<evidence type="ECO:0000256" key="1">
    <source>
        <dbReference type="ARBA" id="ARBA00023172"/>
    </source>
</evidence>
<evidence type="ECO:0000313" key="3">
    <source>
        <dbReference type="EMBL" id="EGK02603.1"/>
    </source>
</evidence>
<name>F5IVF3_9BACT</name>